<evidence type="ECO:0000313" key="3">
    <source>
        <dbReference type="Proteomes" id="UP000182624"/>
    </source>
</evidence>
<proteinExistence type="predicted"/>
<feature type="domain" description="AAA-ATPase-like" evidence="1">
    <location>
        <begin position="12"/>
        <end position="208"/>
    </location>
</feature>
<dbReference type="Pfam" id="PF08011">
    <property type="entry name" value="PDDEXK_9"/>
    <property type="match status" value="1"/>
</dbReference>
<dbReference type="AlphaFoldDB" id="A0A1I5PS81"/>
<reference evidence="3" key="1">
    <citation type="submission" date="2016-10" db="EMBL/GenBank/DDBJ databases">
        <authorList>
            <person name="Varghese N."/>
            <person name="Submissions S."/>
        </authorList>
    </citation>
    <scope>NUCLEOTIDE SEQUENCE [LARGE SCALE GENOMIC DNA]</scope>
    <source>
        <strain evidence="3">P18</strain>
    </source>
</reference>
<dbReference type="RefSeq" id="WP_074882863.1">
    <property type="nucleotide sequence ID" value="NZ_FOXO01000001.1"/>
</dbReference>
<evidence type="ECO:0000313" key="2">
    <source>
        <dbReference type="EMBL" id="SFP36844.1"/>
    </source>
</evidence>
<gene>
    <name evidence="2" type="ORF">SAMN04487928_101121</name>
</gene>
<evidence type="ECO:0000259" key="1">
    <source>
        <dbReference type="Pfam" id="PF09820"/>
    </source>
</evidence>
<dbReference type="OrthoDB" id="1650748at2"/>
<dbReference type="Gene3D" id="3.40.50.300">
    <property type="entry name" value="P-loop containing nucleotide triphosphate hydrolases"/>
    <property type="match status" value="1"/>
</dbReference>
<dbReference type="PANTHER" id="PTHR34825:SF1">
    <property type="entry name" value="AAA-ATPASE-LIKE DOMAIN-CONTAINING PROTEIN"/>
    <property type="match status" value="1"/>
</dbReference>
<accession>A0A1I5PS81</accession>
<name>A0A1I5PS81_9FIRM</name>
<organism evidence="2 3">
    <name type="scientific">Butyrivibrio proteoclasticus</name>
    <dbReference type="NCBI Taxonomy" id="43305"/>
    <lineage>
        <taxon>Bacteria</taxon>
        <taxon>Bacillati</taxon>
        <taxon>Bacillota</taxon>
        <taxon>Clostridia</taxon>
        <taxon>Lachnospirales</taxon>
        <taxon>Lachnospiraceae</taxon>
        <taxon>Butyrivibrio</taxon>
    </lineage>
</organism>
<dbReference type="InterPro" id="IPR027417">
    <property type="entry name" value="P-loop_NTPase"/>
</dbReference>
<sequence length="552" mass="64201">MGTYLNSGNTRFKQAIESEIYRDKTDLIMYINSLVLTEQKYVCVSRPRRFGKTITANMLAAYYDRYADSRELFENKKIATDGKGIDQWDEYLGKFDVVKIIMTDFVKKDKSAEEMLKKLQLLVMRDVLNQYSEVDFFDREDLIQSMSDVYVQTGHQFVIIIDEWDAIFRENKSDAEGQRVYLDFLRDWLKDKDYVALAYMTGILPIKKYGKHSALNMFDEYSMIFPMQMAKYTGFTDDEVEDLCNQYGRNHEEIKNWYDGYEMYGIIPPKSMGEQSSSISEDPGQEKWSIYSPLSVVKAIQTGRIQNYWNQTETYQALSEYICRNYDGLKEDVAVLMAGNRISVAIDNYQNDMTTFHSKDDIFTLLIHLGYLAYDINRKEVYIPNNEILAEFEASTKQDDWNVVFKALENSQKLLEATWKKDAAKVSELVEKAHDKANNKTYNSEAALSYAIQLAYYNAQNYYTLIQEMDTGKGYADLVYIPSPKYSDKPVLLIELKYDKDAATAIDQIRKRNYPDNLEKYKGNIIIVGINYENDASSKQGYKHHDCLIEEA</sequence>
<dbReference type="InterPro" id="IPR012547">
    <property type="entry name" value="PDDEXK_9"/>
</dbReference>
<dbReference type="Pfam" id="PF09820">
    <property type="entry name" value="AAA-ATPase_like"/>
    <property type="match status" value="1"/>
</dbReference>
<dbReference type="Proteomes" id="UP000182624">
    <property type="component" value="Unassembled WGS sequence"/>
</dbReference>
<dbReference type="InterPro" id="IPR018631">
    <property type="entry name" value="AAA-ATPase-like_dom"/>
</dbReference>
<dbReference type="EMBL" id="FOXO01000001">
    <property type="protein sequence ID" value="SFP36844.1"/>
    <property type="molecule type" value="Genomic_DNA"/>
</dbReference>
<dbReference type="PANTHER" id="PTHR34825">
    <property type="entry name" value="CONSERVED PROTEIN, WITH A WEAK D-GALACTARATE DEHYDRATASE/ALTRONATE HYDROLASE DOMAIN"/>
    <property type="match status" value="1"/>
</dbReference>
<protein>
    <submittedName>
        <fullName evidence="2">PD-(D/E)XK nuclease superfamily protein</fullName>
    </submittedName>
</protein>
<dbReference type="SUPFAM" id="SSF52540">
    <property type="entry name" value="P-loop containing nucleoside triphosphate hydrolases"/>
    <property type="match status" value="1"/>
</dbReference>
<keyword evidence="3" id="KW-1185">Reference proteome</keyword>